<protein>
    <submittedName>
        <fullName evidence="13">Transcriptional repressor CTCFL-like</fullName>
    </submittedName>
</protein>
<evidence type="ECO:0000259" key="10">
    <source>
        <dbReference type="PROSITE" id="PS50157"/>
    </source>
</evidence>
<evidence type="ECO:0000256" key="1">
    <source>
        <dbReference type="ARBA" id="ARBA00004123"/>
    </source>
</evidence>
<dbReference type="PANTHER" id="PTHR16515:SF49">
    <property type="entry name" value="GASTRULA ZINC FINGER PROTEIN XLCGF49.1-LIKE-RELATED"/>
    <property type="match status" value="1"/>
</dbReference>
<dbReference type="GO" id="GO:0000981">
    <property type="term" value="F:DNA-binding transcription factor activity, RNA polymerase II-specific"/>
    <property type="evidence" value="ECO:0007669"/>
    <property type="project" value="TreeGrafter"/>
</dbReference>
<dbReference type="GeneID" id="113392728"/>
<feature type="domain" description="C2H2-type" evidence="10">
    <location>
        <begin position="241"/>
        <end position="269"/>
    </location>
</feature>
<evidence type="ECO:0000256" key="5">
    <source>
        <dbReference type="ARBA" id="ARBA00022833"/>
    </source>
</evidence>
<keyword evidence="4 8" id="KW-0863">Zinc-finger</keyword>
<evidence type="ECO:0000256" key="7">
    <source>
        <dbReference type="ARBA" id="ARBA00023242"/>
    </source>
</evidence>
<feature type="domain" description="C2H2-type" evidence="10">
    <location>
        <begin position="362"/>
        <end position="389"/>
    </location>
</feature>
<dbReference type="GO" id="GO:0005634">
    <property type="term" value="C:nucleus"/>
    <property type="evidence" value="ECO:0007669"/>
    <property type="project" value="InterPro"/>
</dbReference>
<dbReference type="PROSITE" id="PS00028">
    <property type="entry name" value="ZINC_FINGER_C2H2_1"/>
    <property type="match status" value="3"/>
</dbReference>
<evidence type="ECO:0000256" key="3">
    <source>
        <dbReference type="ARBA" id="ARBA00022737"/>
    </source>
</evidence>
<name>A0A8B8HNF5_VANTA</name>
<dbReference type="InterPro" id="IPR036236">
    <property type="entry name" value="Znf_C2H2_sf"/>
</dbReference>
<keyword evidence="7" id="KW-0539">Nucleus</keyword>
<dbReference type="OrthoDB" id="7471835at2759"/>
<dbReference type="GO" id="GO:0043565">
    <property type="term" value="F:sequence-specific DNA binding"/>
    <property type="evidence" value="ECO:0007669"/>
    <property type="project" value="TreeGrafter"/>
</dbReference>
<dbReference type="GO" id="GO:0008270">
    <property type="term" value="F:zinc ion binding"/>
    <property type="evidence" value="ECO:0007669"/>
    <property type="project" value="UniProtKB-UniRule"/>
</dbReference>
<feature type="binding site" evidence="9">
    <location>
        <position position="22"/>
    </location>
    <ligand>
        <name>Zn(2+)</name>
        <dbReference type="ChEBI" id="CHEBI:29105"/>
    </ligand>
</feature>
<accession>A0A8B8HJN7</accession>
<evidence type="ECO:0000256" key="4">
    <source>
        <dbReference type="ARBA" id="ARBA00022771"/>
    </source>
</evidence>
<comment type="subcellular location">
    <subcellularLocation>
        <location evidence="1">Nucleus</location>
    </subcellularLocation>
</comment>
<dbReference type="Gene3D" id="3.40.1800.20">
    <property type="match status" value="1"/>
</dbReference>
<feature type="binding site" evidence="9">
    <location>
        <position position="73"/>
    </location>
    <ligand>
        <name>Zn(2+)</name>
        <dbReference type="ChEBI" id="CHEBI:29105"/>
    </ligand>
</feature>
<reference evidence="13" key="1">
    <citation type="submission" date="2025-08" db="UniProtKB">
        <authorList>
            <consortium name="RefSeq"/>
        </authorList>
    </citation>
    <scope>IDENTIFICATION</scope>
    <source>
        <tissue evidence="13">Whole body</tissue>
    </source>
</reference>
<proteinExistence type="predicted"/>
<feature type="binding site" evidence="9">
    <location>
        <position position="19"/>
    </location>
    <ligand>
        <name>Zn(2+)</name>
        <dbReference type="ChEBI" id="CHEBI:29105"/>
    </ligand>
</feature>
<dbReference type="SUPFAM" id="SSF57716">
    <property type="entry name" value="Glucocorticoid receptor-like (DNA-binding domain)"/>
    <property type="match status" value="1"/>
</dbReference>
<dbReference type="Pfam" id="PF07776">
    <property type="entry name" value="zf-AD"/>
    <property type="match status" value="1"/>
</dbReference>
<dbReference type="RefSeq" id="XP_026485056.2">
    <property type="nucleotide sequence ID" value="XM_026629271.2"/>
</dbReference>
<feature type="binding site" evidence="9">
    <location>
        <position position="76"/>
    </location>
    <ligand>
        <name>Zn(2+)</name>
        <dbReference type="ChEBI" id="CHEBI:29105"/>
    </ligand>
</feature>
<feature type="domain" description="C2H2-type" evidence="10">
    <location>
        <begin position="286"/>
        <end position="308"/>
    </location>
</feature>
<dbReference type="InterPro" id="IPR012934">
    <property type="entry name" value="Znf_AD"/>
</dbReference>
<dbReference type="Pfam" id="PF00096">
    <property type="entry name" value="zf-C2H2"/>
    <property type="match status" value="1"/>
</dbReference>
<dbReference type="SMART" id="SM00868">
    <property type="entry name" value="zf-AD"/>
    <property type="match status" value="2"/>
</dbReference>
<evidence type="ECO:0000256" key="6">
    <source>
        <dbReference type="ARBA" id="ARBA00023125"/>
    </source>
</evidence>
<evidence type="ECO:0000256" key="9">
    <source>
        <dbReference type="PROSITE-ProRule" id="PRU01263"/>
    </source>
</evidence>
<evidence type="ECO:0000259" key="11">
    <source>
        <dbReference type="PROSITE" id="PS51915"/>
    </source>
</evidence>
<keyword evidence="5 9" id="KW-0862">Zinc</keyword>
<keyword evidence="2 9" id="KW-0479">Metal-binding</keyword>
<dbReference type="InterPro" id="IPR050331">
    <property type="entry name" value="Zinc_finger"/>
</dbReference>
<dbReference type="InterPro" id="IPR013087">
    <property type="entry name" value="Znf_C2H2_type"/>
</dbReference>
<keyword evidence="3" id="KW-0677">Repeat</keyword>
<dbReference type="SMART" id="SM00355">
    <property type="entry name" value="ZnF_C2H2"/>
    <property type="match status" value="3"/>
</dbReference>
<feature type="domain" description="ZAD" evidence="11">
    <location>
        <begin position="17"/>
        <end position="100"/>
    </location>
</feature>
<evidence type="ECO:0000313" key="12">
    <source>
        <dbReference type="Proteomes" id="UP001652626"/>
    </source>
</evidence>
<evidence type="ECO:0000256" key="8">
    <source>
        <dbReference type="PROSITE-ProRule" id="PRU00042"/>
    </source>
</evidence>
<dbReference type="SUPFAM" id="SSF57667">
    <property type="entry name" value="beta-beta-alpha zinc fingers"/>
    <property type="match status" value="1"/>
</dbReference>
<organism evidence="12 13">
    <name type="scientific">Vanessa tameamea</name>
    <name type="common">Kamehameha butterfly</name>
    <dbReference type="NCBI Taxonomy" id="334116"/>
    <lineage>
        <taxon>Eukaryota</taxon>
        <taxon>Metazoa</taxon>
        <taxon>Ecdysozoa</taxon>
        <taxon>Arthropoda</taxon>
        <taxon>Hexapoda</taxon>
        <taxon>Insecta</taxon>
        <taxon>Pterygota</taxon>
        <taxon>Neoptera</taxon>
        <taxon>Endopterygota</taxon>
        <taxon>Lepidoptera</taxon>
        <taxon>Glossata</taxon>
        <taxon>Ditrysia</taxon>
        <taxon>Papilionoidea</taxon>
        <taxon>Nymphalidae</taxon>
        <taxon>Nymphalinae</taxon>
        <taxon>Vanessa</taxon>
    </lineage>
</organism>
<gene>
    <name evidence="13" type="primary">LOC113392728</name>
</gene>
<keyword evidence="6" id="KW-0238">DNA-binding</keyword>
<dbReference type="AlphaFoldDB" id="A0A8B8HNF5"/>
<dbReference type="PANTHER" id="PTHR16515">
    <property type="entry name" value="PR DOMAIN ZINC FINGER PROTEIN"/>
    <property type="match status" value="1"/>
</dbReference>
<evidence type="ECO:0000256" key="2">
    <source>
        <dbReference type="ARBA" id="ARBA00022723"/>
    </source>
</evidence>
<evidence type="ECO:0000313" key="13">
    <source>
        <dbReference type="RefSeq" id="XP_026485056.2"/>
    </source>
</evidence>
<sequence length="419" mass="47592">MTDIESEIQTEAENDSLECRACLQIMNTDSVLYNIFESWTPPWDGMENSIAEDLAKIANLQISETDRHSKVICETCCHLLLNACNFTAIVKKNDLILRQRYADDTTEHNSSNERVWPKPIQVDKSLASSMYDNSMNVEIKQEVLSDEENEYPAINGAYDTSREDIPNLDIIKIEPEEMIQQQPLQIQVTVNGNIPLDHLNSSETHLTNGNSDNGDHLIAQVKEEPLSEEDDVDPIHSDLSLECILCMKAFNSVSGLKAHVIAQHSYKSVKRKSNNSLSPEKKKCKYICAICRRTFTTSTDLMVHETCHNKSVCYGCNESFDTFAQLTAHRRTCKALSSKEVTKLKTLDDVLRPQTKEQTNELKCAHCEETFSDVYYMNIHQEIHHSNSEENEADDKISMEVDDVEKVFTSSKKAKLSNK</sequence>
<dbReference type="Proteomes" id="UP001652626">
    <property type="component" value="Chromosome 5"/>
</dbReference>
<dbReference type="OMA" id="DGMENTI"/>
<accession>A0A8B8HNF5</accession>
<dbReference type="PROSITE" id="PS51915">
    <property type="entry name" value="ZAD"/>
    <property type="match status" value="1"/>
</dbReference>
<keyword evidence="12" id="KW-1185">Reference proteome</keyword>
<dbReference type="PROSITE" id="PS50157">
    <property type="entry name" value="ZINC_FINGER_C2H2_2"/>
    <property type="match status" value="3"/>
</dbReference>
<dbReference type="Gene3D" id="3.30.160.60">
    <property type="entry name" value="Classic Zinc Finger"/>
    <property type="match status" value="2"/>
</dbReference>